<sequence>MNPRANILSLPNEMTSAFFLHTPSPFPIPPPTTGPLSPTASGHVCPKWREISRSTPTLWRSVSITLDCSRAEEQINLLNTWLSRSRALTTSVALFDHEQPNEEPELPLVSQFLALLCIYINLQHLEVRIPLSSLNIELLGQISTPMLESLKISAECIEIEDEAEPILILPDAPRLFKLTIRYLDVNLALPCTRLTTLIAHVP</sequence>
<dbReference type="EMBL" id="JARKIB010000057">
    <property type="protein sequence ID" value="KAJ7752987.1"/>
    <property type="molecule type" value="Genomic_DNA"/>
</dbReference>
<comment type="caution">
    <text evidence="1">The sequence shown here is derived from an EMBL/GenBank/DDBJ whole genome shotgun (WGS) entry which is preliminary data.</text>
</comment>
<evidence type="ECO:0008006" key="3">
    <source>
        <dbReference type="Google" id="ProtNLM"/>
    </source>
</evidence>
<reference evidence="1" key="1">
    <citation type="submission" date="2023-03" db="EMBL/GenBank/DDBJ databases">
        <title>Massive genome expansion in bonnet fungi (Mycena s.s.) driven by repeated elements and novel gene families across ecological guilds.</title>
        <authorList>
            <consortium name="Lawrence Berkeley National Laboratory"/>
            <person name="Harder C.B."/>
            <person name="Miyauchi S."/>
            <person name="Viragh M."/>
            <person name="Kuo A."/>
            <person name="Thoen E."/>
            <person name="Andreopoulos B."/>
            <person name="Lu D."/>
            <person name="Skrede I."/>
            <person name="Drula E."/>
            <person name="Henrissat B."/>
            <person name="Morin E."/>
            <person name="Kohler A."/>
            <person name="Barry K."/>
            <person name="LaButti K."/>
            <person name="Morin E."/>
            <person name="Salamov A."/>
            <person name="Lipzen A."/>
            <person name="Mereny Z."/>
            <person name="Hegedus B."/>
            <person name="Baldrian P."/>
            <person name="Stursova M."/>
            <person name="Weitz H."/>
            <person name="Taylor A."/>
            <person name="Grigoriev I.V."/>
            <person name="Nagy L.G."/>
            <person name="Martin F."/>
            <person name="Kauserud H."/>
        </authorList>
    </citation>
    <scope>NUCLEOTIDE SEQUENCE</scope>
    <source>
        <strain evidence="1">CBHHK182m</strain>
    </source>
</reference>
<protein>
    <recommendedName>
        <fullName evidence="3">F-box domain-containing protein</fullName>
    </recommendedName>
</protein>
<proteinExistence type="predicted"/>
<evidence type="ECO:0000313" key="2">
    <source>
        <dbReference type="Proteomes" id="UP001215598"/>
    </source>
</evidence>
<gene>
    <name evidence="1" type="ORF">B0H16DRAFT_1887113</name>
</gene>
<name>A0AAD7IZJ8_9AGAR</name>
<dbReference type="Proteomes" id="UP001215598">
    <property type="component" value="Unassembled WGS sequence"/>
</dbReference>
<organism evidence="1 2">
    <name type="scientific">Mycena metata</name>
    <dbReference type="NCBI Taxonomy" id="1033252"/>
    <lineage>
        <taxon>Eukaryota</taxon>
        <taxon>Fungi</taxon>
        <taxon>Dikarya</taxon>
        <taxon>Basidiomycota</taxon>
        <taxon>Agaricomycotina</taxon>
        <taxon>Agaricomycetes</taxon>
        <taxon>Agaricomycetidae</taxon>
        <taxon>Agaricales</taxon>
        <taxon>Marasmiineae</taxon>
        <taxon>Mycenaceae</taxon>
        <taxon>Mycena</taxon>
    </lineage>
</organism>
<evidence type="ECO:0000313" key="1">
    <source>
        <dbReference type="EMBL" id="KAJ7752987.1"/>
    </source>
</evidence>
<dbReference type="AlphaFoldDB" id="A0AAD7IZJ8"/>
<accession>A0AAD7IZJ8</accession>
<keyword evidence="2" id="KW-1185">Reference proteome</keyword>